<feature type="chain" id="PRO_5002886190" evidence="1">
    <location>
        <begin position="25"/>
        <end position="169"/>
    </location>
</feature>
<feature type="signal peptide" evidence="1">
    <location>
        <begin position="1"/>
        <end position="24"/>
    </location>
</feature>
<keyword evidence="2" id="KW-0614">Plasmid</keyword>
<dbReference type="HOGENOM" id="CLU_1577764_0_0_0"/>
<sequence length="169" mass="19256">MRHARQALFLALVAVLVTVTGAKALDADSPEYALRDAAGNNFRSIARVRHTPYSDHILVQSFGLRVNVMTVGHRAVCEDYRWTRSAPAPYNGRFWDNGAPFPLYYWNTPQWTYEAFGQRMYWGGPNTPVWIEHTTSGEDICGSSAGLLRAAGIKSYRCPTYWYWRAMTR</sequence>
<organism evidence="2 3">
    <name type="scientific">Thermomicrobium roseum (strain ATCC 27502 / DSM 5159 / P-2)</name>
    <dbReference type="NCBI Taxonomy" id="309801"/>
    <lineage>
        <taxon>Bacteria</taxon>
        <taxon>Pseudomonadati</taxon>
        <taxon>Thermomicrobiota</taxon>
        <taxon>Thermomicrobia</taxon>
        <taxon>Thermomicrobiales</taxon>
        <taxon>Thermomicrobiaceae</taxon>
        <taxon>Thermomicrobium</taxon>
    </lineage>
</organism>
<evidence type="ECO:0000256" key="1">
    <source>
        <dbReference type="SAM" id="SignalP"/>
    </source>
</evidence>
<dbReference type="KEGG" id="tro:trd_A0512"/>
<proteinExistence type="predicted"/>
<name>B9L3Z8_THERP</name>
<dbReference type="AlphaFoldDB" id="B9L3Z8"/>
<geneLocation type="plasmid" evidence="3">
    <name>Tros</name>
</geneLocation>
<dbReference type="Proteomes" id="UP000000447">
    <property type="component" value="Plasmid unnamed"/>
</dbReference>
<reference evidence="2 3" key="1">
    <citation type="journal article" date="2009" name="PLoS ONE">
        <title>Complete genome sequence of the aerobic CO-oxidizing thermophile Thermomicrobium roseum.</title>
        <authorList>
            <person name="Wu D."/>
            <person name="Raymond J."/>
            <person name="Wu M."/>
            <person name="Chatterji S."/>
            <person name="Ren Q."/>
            <person name="Graham J.E."/>
            <person name="Bryant D.A."/>
            <person name="Robb F."/>
            <person name="Colman A."/>
            <person name="Tallon L.J."/>
            <person name="Badger J.H."/>
            <person name="Madupu R."/>
            <person name="Ward N.L."/>
            <person name="Eisen J.A."/>
        </authorList>
    </citation>
    <scope>NUCLEOTIDE SEQUENCE [LARGE SCALE GENOMIC DNA]</scope>
    <source>
        <strain evidence="3">ATCC 27502 / DSM 5159 / P-2</strain>
        <plasmid evidence="2">unnamed</plasmid>
    </source>
</reference>
<protein>
    <submittedName>
        <fullName evidence="2">Uncharacterized protein</fullName>
    </submittedName>
</protein>
<dbReference type="EMBL" id="CP001276">
    <property type="protein sequence ID" value="ACM06782.1"/>
    <property type="molecule type" value="Genomic_DNA"/>
</dbReference>
<accession>B9L3Z8</accession>
<dbReference type="RefSeq" id="WP_012642769.1">
    <property type="nucleotide sequence ID" value="NC_011961.1"/>
</dbReference>
<gene>
    <name evidence="2" type="ordered locus">trd_A0512</name>
</gene>
<evidence type="ECO:0000313" key="3">
    <source>
        <dbReference type="Proteomes" id="UP000000447"/>
    </source>
</evidence>
<keyword evidence="3" id="KW-1185">Reference proteome</keyword>
<evidence type="ECO:0000313" key="2">
    <source>
        <dbReference type="EMBL" id="ACM06782.1"/>
    </source>
</evidence>
<keyword evidence="1" id="KW-0732">Signal</keyword>